<evidence type="ECO:0000256" key="1">
    <source>
        <dbReference type="SAM" id="MobiDB-lite"/>
    </source>
</evidence>
<sequence>MQQTAAAWSFEIALALRVFGPDAVRICRRLLTAGVRIGITGLTGTRAPSAQPADSAEAPQEVR</sequence>
<name>A0A918UY08_9ACTN</name>
<dbReference type="RefSeq" id="WP_189867174.1">
    <property type="nucleotide sequence ID" value="NZ_BMVW01000028.1"/>
</dbReference>
<dbReference type="Proteomes" id="UP000622166">
    <property type="component" value="Unassembled WGS sequence"/>
</dbReference>
<reference evidence="2" key="1">
    <citation type="journal article" date="2014" name="Int. J. Syst. Evol. Microbiol.">
        <title>Complete genome sequence of Corynebacterium casei LMG S-19264T (=DSM 44701T), isolated from a smear-ripened cheese.</title>
        <authorList>
            <consortium name="US DOE Joint Genome Institute (JGI-PGF)"/>
            <person name="Walter F."/>
            <person name="Albersmeier A."/>
            <person name="Kalinowski J."/>
            <person name="Ruckert C."/>
        </authorList>
    </citation>
    <scope>NUCLEOTIDE SEQUENCE</scope>
    <source>
        <strain evidence="2">JCM 4815</strain>
    </source>
</reference>
<gene>
    <name evidence="2" type="ORF">GCM10010365_74540</name>
</gene>
<accession>A0A918UY08</accession>
<keyword evidence="3" id="KW-1185">Reference proteome</keyword>
<evidence type="ECO:0000313" key="2">
    <source>
        <dbReference type="EMBL" id="GGZ42880.1"/>
    </source>
</evidence>
<reference evidence="2" key="2">
    <citation type="submission" date="2020-09" db="EMBL/GenBank/DDBJ databases">
        <authorList>
            <person name="Sun Q."/>
            <person name="Ohkuma M."/>
        </authorList>
    </citation>
    <scope>NUCLEOTIDE SEQUENCE</scope>
    <source>
        <strain evidence="2">JCM 4815</strain>
    </source>
</reference>
<feature type="region of interest" description="Disordered" evidence="1">
    <location>
        <begin position="42"/>
        <end position="63"/>
    </location>
</feature>
<comment type="caution">
    <text evidence="2">The sequence shown here is derived from an EMBL/GenBank/DDBJ whole genome shotgun (WGS) entry which is preliminary data.</text>
</comment>
<evidence type="ECO:0000313" key="3">
    <source>
        <dbReference type="Proteomes" id="UP000622166"/>
    </source>
</evidence>
<dbReference type="AlphaFoldDB" id="A0A918UY08"/>
<proteinExistence type="predicted"/>
<protein>
    <submittedName>
        <fullName evidence="2">Uncharacterized protein</fullName>
    </submittedName>
</protein>
<organism evidence="2 3">
    <name type="scientific">Streptomyces poonensis</name>
    <dbReference type="NCBI Taxonomy" id="68255"/>
    <lineage>
        <taxon>Bacteria</taxon>
        <taxon>Bacillati</taxon>
        <taxon>Actinomycetota</taxon>
        <taxon>Actinomycetes</taxon>
        <taxon>Kitasatosporales</taxon>
        <taxon>Streptomycetaceae</taxon>
        <taxon>Streptomyces</taxon>
    </lineage>
</organism>
<dbReference type="EMBL" id="BMVW01000028">
    <property type="protein sequence ID" value="GGZ42880.1"/>
    <property type="molecule type" value="Genomic_DNA"/>
</dbReference>